<dbReference type="InterPro" id="IPR041483">
    <property type="entry name" value="TetR_C_34"/>
</dbReference>
<dbReference type="AlphaFoldDB" id="A0A918CCR4"/>
<comment type="caution">
    <text evidence="4">The sequence shown here is derived from an EMBL/GenBank/DDBJ whole genome shotgun (WGS) entry which is preliminary data.</text>
</comment>
<dbReference type="InterPro" id="IPR050109">
    <property type="entry name" value="HTH-type_TetR-like_transc_reg"/>
</dbReference>
<dbReference type="RefSeq" id="WP_189091709.1">
    <property type="nucleotide sequence ID" value="NZ_BMQL01000022.1"/>
</dbReference>
<sequence>MVIQVRARSDEAKATRRAQILAEARVLLATTRYPDLTLTQLAGRVGLTKPALFAYFASKEALFLELYEVLLGQWLDRLGEHLRLGGTHTPRSLAALFTELATDTPELLRLMPLLAGLLEHNISAARALAHKRWLAGRLEDITPLLERALPGLPEGGGVRLLTYTQALIAGLQPMSEPAPAVREALAGSGLELLHVDLSAALQDSLGALYEGLRQPGKRS</sequence>
<dbReference type="GO" id="GO:0003700">
    <property type="term" value="F:DNA-binding transcription factor activity"/>
    <property type="evidence" value="ECO:0007669"/>
    <property type="project" value="TreeGrafter"/>
</dbReference>
<feature type="DNA-binding region" description="H-T-H motif" evidence="2">
    <location>
        <begin position="37"/>
        <end position="56"/>
    </location>
</feature>
<dbReference type="PANTHER" id="PTHR30055:SF178">
    <property type="entry name" value="POSSIBLE TRANSCRIPTIONAL REGULATORY PROTEIN"/>
    <property type="match status" value="1"/>
</dbReference>
<reference evidence="4" key="1">
    <citation type="journal article" date="2014" name="Int. J. Syst. Evol. Microbiol.">
        <title>Complete genome sequence of Corynebacterium casei LMG S-19264T (=DSM 44701T), isolated from a smear-ripened cheese.</title>
        <authorList>
            <consortium name="US DOE Joint Genome Institute (JGI-PGF)"/>
            <person name="Walter F."/>
            <person name="Albersmeier A."/>
            <person name="Kalinowski J."/>
            <person name="Ruckert C."/>
        </authorList>
    </citation>
    <scope>NUCLEOTIDE SEQUENCE</scope>
    <source>
        <strain evidence="4">JCM 31311</strain>
    </source>
</reference>
<organism evidence="4 5">
    <name type="scientific">Deinococcus ruber</name>
    <dbReference type="NCBI Taxonomy" id="1848197"/>
    <lineage>
        <taxon>Bacteria</taxon>
        <taxon>Thermotogati</taxon>
        <taxon>Deinococcota</taxon>
        <taxon>Deinococci</taxon>
        <taxon>Deinococcales</taxon>
        <taxon>Deinococcaceae</taxon>
        <taxon>Deinococcus</taxon>
    </lineage>
</organism>
<name>A0A918CCR4_9DEIO</name>
<dbReference type="InterPro" id="IPR009057">
    <property type="entry name" value="Homeodomain-like_sf"/>
</dbReference>
<evidence type="ECO:0000259" key="3">
    <source>
        <dbReference type="PROSITE" id="PS50977"/>
    </source>
</evidence>
<dbReference type="Proteomes" id="UP000603865">
    <property type="component" value="Unassembled WGS sequence"/>
</dbReference>
<dbReference type="Gene3D" id="1.10.357.10">
    <property type="entry name" value="Tetracycline Repressor, domain 2"/>
    <property type="match status" value="1"/>
</dbReference>
<dbReference type="PANTHER" id="PTHR30055">
    <property type="entry name" value="HTH-TYPE TRANSCRIPTIONAL REGULATOR RUTR"/>
    <property type="match status" value="1"/>
</dbReference>
<dbReference type="InterPro" id="IPR001647">
    <property type="entry name" value="HTH_TetR"/>
</dbReference>
<feature type="domain" description="HTH tetR-type" evidence="3">
    <location>
        <begin position="14"/>
        <end position="74"/>
    </location>
</feature>
<accession>A0A918CCR4</accession>
<evidence type="ECO:0000313" key="4">
    <source>
        <dbReference type="EMBL" id="GGR18624.1"/>
    </source>
</evidence>
<dbReference type="GO" id="GO:0000976">
    <property type="term" value="F:transcription cis-regulatory region binding"/>
    <property type="evidence" value="ECO:0007669"/>
    <property type="project" value="TreeGrafter"/>
</dbReference>
<dbReference type="Pfam" id="PF00440">
    <property type="entry name" value="TetR_N"/>
    <property type="match status" value="1"/>
</dbReference>
<gene>
    <name evidence="4" type="ORF">GCM10008957_34050</name>
</gene>
<dbReference type="EMBL" id="BMQL01000022">
    <property type="protein sequence ID" value="GGR18624.1"/>
    <property type="molecule type" value="Genomic_DNA"/>
</dbReference>
<dbReference type="Pfam" id="PF17929">
    <property type="entry name" value="TetR_C_34"/>
    <property type="match status" value="1"/>
</dbReference>
<dbReference type="PROSITE" id="PS50977">
    <property type="entry name" value="HTH_TETR_2"/>
    <property type="match status" value="1"/>
</dbReference>
<dbReference type="PRINTS" id="PR00455">
    <property type="entry name" value="HTHTETR"/>
</dbReference>
<keyword evidence="5" id="KW-1185">Reference proteome</keyword>
<evidence type="ECO:0000256" key="1">
    <source>
        <dbReference type="ARBA" id="ARBA00023125"/>
    </source>
</evidence>
<reference evidence="4" key="2">
    <citation type="submission" date="2020-09" db="EMBL/GenBank/DDBJ databases">
        <authorList>
            <person name="Sun Q."/>
            <person name="Ohkuma M."/>
        </authorList>
    </citation>
    <scope>NUCLEOTIDE SEQUENCE</scope>
    <source>
        <strain evidence="4">JCM 31311</strain>
    </source>
</reference>
<proteinExistence type="predicted"/>
<dbReference type="SUPFAM" id="SSF46689">
    <property type="entry name" value="Homeodomain-like"/>
    <property type="match status" value="1"/>
</dbReference>
<keyword evidence="1 2" id="KW-0238">DNA-binding</keyword>
<evidence type="ECO:0000256" key="2">
    <source>
        <dbReference type="PROSITE-ProRule" id="PRU00335"/>
    </source>
</evidence>
<evidence type="ECO:0000313" key="5">
    <source>
        <dbReference type="Proteomes" id="UP000603865"/>
    </source>
</evidence>
<protein>
    <submittedName>
        <fullName evidence="4">TetR family transcriptional regulator</fullName>
    </submittedName>
</protein>